<organism evidence="4 5">
    <name type="scientific">Xylanibacter caecicola</name>
    <dbReference type="NCBI Taxonomy" id="2736294"/>
    <lineage>
        <taxon>Bacteria</taxon>
        <taxon>Pseudomonadati</taxon>
        <taxon>Bacteroidota</taxon>
        <taxon>Bacteroidia</taxon>
        <taxon>Bacteroidales</taxon>
        <taxon>Prevotellaceae</taxon>
        <taxon>Xylanibacter</taxon>
    </lineage>
</organism>
<accession>A0ABX2B1W3</accession>
<evidence type="ECO:0008006" key="6">
    <source>
        <dbReference type="Google" id="ProtNLM"/>
    </source>
</evidence>
<dbReference type="InterPro" id="IPR001261">
    <property type="entry name" value="ArgE/DapE_CS"/>
</dbReference>
<dbReference type="PANTHER" id="PTHR42994:SF1">
    <property type="entry name" value="PEPTIDASE T"/>
    <property type="match status" value="1"/>
</dbReference>
<proteinExistence type="predicted"/>
<protein>
    <recommendedName>
        <fullName evidence="6">Peptidase T</fullName>
    </recommendedName>
</protein>
<evidence type="ECO:0000256" key="1">
    <source>
        <dbReference type="ARBA" id="ARBA00001947"/>
    </source>
</evidence>
<evidence type="ECO:0000313" key="4">
    <source>
        <dbReference type="EMBL" id="NPE24685.1"/>
    </source>
</evidence>
<dbReference type="Proteomes" id="UP000820977">
    <property type="component" value="Unassembled WGS sequence"/>
</dbReference>
<dbReference type="RefSeq" id="WP_172344180.1">
    <property type="nucleotide sequence ID" value="NZ_CASYYZ010000118.1"/>
</dbReference>
<sequence length="445" mass="49262">MKTSSEITSTHGIDTRNKKIEKRFLSYVSIESQSIDDPDPESFPMTDGQKQIANHIYNEIKSFGGKNVKVTLSEDYYIYVDIPANIKDNVPSVLFMAHMDVTPEAPGKGIKPQVHRNYDGGTINIGNGVTLSPDMPQGTHLKFLKGKTIITSDGSTLLGADDKTGCTVLVTMIEELVNNPKLKHGRVMVMLSQNEDVGKAAYRYDPQVFGTRPDIVIDVDGDAPRAYSVANFTAIGQTFRFKGNMAHPSHGFENKYGDALTASSYFIGSIPTSVHPSASTGTKGYIHCYSCEHPKDSMGKDIRDEYIAKIRLRYFDKHEGDTLLQHLDSAFTKTCRAFPFVEVTRSEPALQYENIAYSMPEYVPSLITKAAAKASMTLTPRHERGGTTSAMLSARMPDMIPGGPCIYSGQQSEHSIYEWCCVEEMSQMVSMVENIITDIAKMKNK</sequence>
<name>A0ABX2B1W3_9BACT</name>
<dbReference type="Gene3D" id="3.30.70.360">
    <property type="match status" value="1"/>
</dbReference>
<comment type="cofactor">
    <cofactor evidence="1">
        <name>Zn(2+)</name>
        <dbReference type="ChEBI" id="CHEBI:29105"/>
    </cofactor>
</comment>
<evidence type="ECO:0000313" key="5">
    <source>
        <dbReference type="Proteomes" id="UP000820977"/>
    </source>
</evidence>
<evidence type="ECO:0000256" key="2">
    <source>
        <dbReference type="ARBA" id="ARBA00022723"/>
    </source>
</evidence>
<dbReference type="PANTHER" id="PTHR42994">
    <property type="entry name" value="PEPTIDASE T"/>
    <property type="match status" value="1"/>
</dbReference>
<evidence type="ECO:0000256" key="3">
    <source>
        <dbReference type="ARBA" id="ARBA00022801"/>
    </source>
</evidence>
<keyword evidence="3" id="KW-0378">Hydrolase</keyword>
<comment type="caution">
    <text evidence="4">The sequence shown here is derived from an EMBL/GenBank/DDBJ whole genome shotgun (WGS) entry which is preliminary data.</text>
</comment>
<keyword evidence="5" id="KW-1185">Reference proteome</keyword>
<gene>
    <name evidence="4" type="ORF">HPS54_03990</name>
</gene>
<dbReference type="Gene3D" id="3.40.630.10">
    <property type="entry name" value="Zn peptidases"/>
    <property type="match status" value="1"/>
</dbReference>
<reference evidence="4 5" key="1">
    <citation type="submission" date="2020-05" db="EMBL/GenBank/DDBJ databases">
        <title>Distinct polysaccharide utilization as determinants for interspecies competition between intestinal Prevotella spp.</title>
        <authorList>
            <person name="Galvez E.J.C."/>
            <person name="Iljazovic A."/>
            <person name="Strowig T."/>
        </authorList>
    </citation>
    <scope>NUCLEOTIDE SEQUENCE [LARGE SCALE GENOMIC DNA]</scope>
    <source>
        <strain evidence="4 5">PCHR</strain>
    </source>
</reference>
<keyword evidence="2" id="KW-0479">Metal-binding</keyword>
<dbReference type="EMBL" id="JABKKJ010000004">
    <property type="protein sequence ID" value="NPE24685.1"/>
    <property type="molecule type" value="Genomic_DNA"/>
</dbReference>
<dbReference type="PROSITE" id="PS00758">
    <property type="entry name" value="ARGE_DAPE_CPG2_1"/>
    <property type="match status" value="1"/>
</dbReference>
<dbReference type="SUPFAM" id="SSF53187">
    <property type="entry name" value="Zn-dependent exopeptidases"/>
    <property type="match status" value="1"/>
</dbReference>